<dbReference type="Gene3D" id="2.60.40.10">
    <property type="entry name" value="Immunoglobulins"/>
    <property type="match status" value="1"/>
</dbReference>
<dbReference type="InterPro" id="IPR002126">
    <property type="entry name" value="Cadherin-like_dom"/>
</dbReference>
<dbReference type="CDD" id="cd00146">
    <property type="entry name" value="PKD"/>
    <property type="match status" value="1"/>
</dbReference>
<keyword evidence="3" id="KW-0378">Hydrolase</keyword>
<dbReference type="Gene3D" id="3.90.1720.10">
    <property type="entry name" value="endopeptidase domain like (from Nostoc punctiforme)"/>
    <property type="match status" value="1"/>
</dbReference>
<dbReference type="EMBL" id="JACHHD010000002">
    <property type="protein sequence ID" value="MBB5184175.1"/>
    <property type="molecule type" value="Genomic_DNA"/>
</dbReference>
<evidence type="ECO:0000256" key="3">
    <source>
        <dbReference type="ARBA" id="ARBA00022801"/>
    </source>
</evidence>
<gene>
    <name evidence="7" type="ORF">HNQ43_000210</name>
</gene>
<organism evidence="7 8">
    <name type="scientific">Faecalicoccus acidiformans</name>
    <dbReference type="NCBI Taxonomy" id="915173"/>
    <lineage>
        <taxon>Bacteria</taxon>
        <taxon>Bacillati</taxon>
        <taxon>Bacillota</taxon>
        <taxon>Erysipelotrichia</taxon>
        <taxon>Erysipelotrichales</taxon>
        <taxon>Erysipelotrichaceae</taxon>
        <taxon>Faecalicoccus</taxon>
    </lineage>
</organism>
<evidence type="ECO:0000256" key="4">
    <source>
        <dbReference type="ARBA" id="ARBA00022807"/>
    </source>
</evidence>
<dbReference type="PROSITE" id="PS50268">
    <property type="entry name" value="CADHERIN_2"/>
    <property type="match status" value="1"/>
</dbReference>
<dbReference type="AlphaFoldDB" id="A0A7W8D275"/>
<dbReference type="InterPro" id="IPR038765">
    <property type="entry name" value="Papain-like_cys_pep_sf"/>
</dbReference>
<feature type="domain" description="Cadherin" evidence="6">
    <location>
        <begin position="118"/>
        <end position="208"/>
    </location>
</feature>
<dbReference type="GO" id="GO:0007156">
    <property type="term" value="P:homophilic cell adhesion via plasma membrane adhesion molecules"/>
    <property type="evidence" value="ECO:0007669"/>
    <property type="project" value="InterPro"/>
</dbReference>
<sequence>MKNTKYFALGLSLLFSVCIQSQSVFAQEKAIELEDEKAIVDQLLTMKGFSLEDLEYKGNEKGSMVYENDAMRVTVDNLDLDSSGKQDVSITYSLKSSKALWDKMNNSQSSQVSSDYTITKQVEVIDTKAPVIEAQDRYVITQGDEFDLENEIKVSDDRDKEVEVDLEGDIDTSAPGTYTVQIKATDAGNNETIKNVEVEVQKKIDPNFHQKIADAALAQIGFNQDCTMLVTNSLRAVGIDFHGAPEAYLSLGTLTNDPVPGDICVYQGHVAIYIGNGQAVHGGWNGYTTTVFSVQCSNPLIGYVHVDPNL</sequence>
<dbReference type="GO" id="GO:0005509">
    <property type="term" value="F:calcium ion binding"/>
    <property type="evidence" value="ECO:0007669"/>
    <property type="project" value="InterPro"/>
</dbReference>
<feature type="signal peptide" evidence="5">
    <location>
        <begin position="1"/>
        <end position="26"/>
    </location>
</feature>
<name>A0A7W8D275_9FIRM</name>
<dbReference type="Pfam" id="PF16403">
    <property type="entry name" value="Bact_surface_Ig-like"/>
    <property type="match status" value="1"/>
</dbReference>
<dbReference type="GO" id="GO:0006508">
    <property type="term" value="P:proteolysis"/>
    <property type="evidence" value="ECO:0007669"/>
    <property type="project" value="UniProtKB-KW"/>
</dbReference>
<protein>
    <recommendedName>
        <fullName evidence="6">Cadherin domain-containing protein</fullName>
    </recommendedName>
</protein>
<dbReference type="InterPro" id="IPR000064">
    <property type="entry name" value="NLP_P60_dom"/>
</dbReference>
<keyword evidence="4" id="KW-0788">Thiol protease</keyword>
<evidence type="ECO:0000259" key="6">
    <source>
        <dbReference type="PROSITE" id="PS50268"/>
    </source>
</evidence>
<reference evidence="7 8" key="1">
    <citation type="submission" date="2020-08" db="EMBL/GenBank/DDBJ databases">
        <title>Genomic Encyclopedia of Type Strains, Phase IV (KMG-IV): sequencing the most valuable type-strain genomes for metagenomic binning, comparative biology and taxonomic classification.</title>
        <authorList>
            <person name="Goeker M."/>
        </authorList>
    </citation>
    <scope>NUCLEOTIDE SEQUENCE [LARGE SCALE GENOMIC DNA]</scope>
    <source>
        <strain evidence="7 8">DSM 26963</strain>
    </source>
</reference>
<evidence type="ECO:0000256" key="2">
    <source>
        <dbReference type="ARBA" id="ARBA00022670"/>
    </source>
</evidence>
<keyword evidence="5" id="KW-0732">Signal</keyword>
<dbReference type="InterPro" id="IPR013783">
    <property type="entry name" value="Ig-like_fold"/>
</dbReference>
<dbReference type="GO" id="GO:0016020">
    <property type="term" value="C:membrane"/>
    <property type="evidence" value="ECO:0007669"/>
    <property type="project" value="InterPro"/>
</dbReference>
<dbReference type="SUPFAM" id="SSF54001">
    <property type="entry name" value="Cysteine proteinases"/>
    <property type="match status" value="1"/>
</dbReference>
<dbReference type="Proteomes" id="UP000521313">
    <property type="component" value="Unassembled WGS sequence"/>
</dbReference>
<dbReference type="Pfam" id="PF00877">
    <property type="entry name" value="NLPC_P60"/>
    <property type="match status" value="1"/>
</dbReference>
<evidence type="ECO:0000256" key="5">
    <source>
        <dbReference type="SAM" id="SignalP"/>
    </source>
</evidence>
<proteinExistence type="inferred from homology"/>
<feature type="chain" id="PRO_5031430383" description="Cadherin domain-containing protein" evidence="5">
    <location>
        <begin position="27"/>
        <end position="310"/>
    </location>
</feature>
<dbReference type="RefSeq" id="WP_183373932.1">
    <property type="nucleotide sequence ID" value="NZ_JACHHD010000002.1"/>
</dbReference>
<dbReference type="InterPro" id="IPR032179">
    <property type="entry name" value="Cry22Aa_Ig-like"/>
</dbReference>
<comment type="similarity">
    <text evidence="1">Belongs to the peptidase C40 family.</text>
</comment>
<evidence type="ECO:0000313" key="8">
    <source>
        <dbReference type="Proteomes" id="UP000521313"/>
    </source>
</evidence>
<keyword evidence="2" id="KW-0645">Protease</keyword>
<evidence type="ECO:0000256" key="1">
    <source>
        <dbReference type="ARBA" id="ARBA00007074"/>
    </source>
</evidence>
<accession>A0A7W8D275</accession>
<dbReference type="GO" id="GO:0008234">
    <property type="term" value="F:cysteine-type peptidase activity"/>
    <property type="evidence" value="ECO:0007669"/>
    <property type="project" value="UniProtKB-KW"/>
</dbReference>
<comment type="caution">
    <text evidence="7">The sequence shown here is derived from an EMBL/GenBank/DDBJ whole genome shotgun (WGS) entry which is preliminary data.</text>
</comment>
<evidence type="ECO:0000313" key="7">
    <source>
        <dbReference type="EMBL" id="MBB5184175.1"/>
    </source>
</evidence>